<evidence type="ECO:0000313" key="4">
    <source>
        <dbReference type="Proteomes" id="UP000504610"/>
    </source>
</evidence>
<evidence type="ECO:0000256" key="1">
    <source>
        <dbReference type="SAM" id="Coils"/>
    </source>
</evidence>
<accession>A0A6J0P5Y4</accession>
<dbReference type="Pfam" id="PF25029">
    <property type="entry name" value="MOM1"/>
    <property type="match status" value="1"/>
</dbReference>
<feature type="compositionally biased region" description="Basic and acidic residues" evidence="2">
    <location>
        <begin position="339"/>
        <end position="354"/>
    </location>
</feature>
<dbReference type="RefSeq" id="XP_018492050.2">
    <property type="nucleotide sequence ID" value="XM_018636548.2"/>
</dbReference>
<reference evidence="4" key="1">
    <citation type="journal article" date="2019" name="Database">
        <title>The radish genome database (RadishGD): an integrated information resource for radish genomics.</title>
        <authorList>
            <person name="Yu H.J."/>
            <person name="Baek S."/>
            <person name="Lee Y.J."/>
            <person name="Cho A."/>
            <person name="Mun J.H."/>
        </authorList>
    </citation>
    <scope>NUCLEOTIDE SEQUENCE [LARGE SCALE GENOMIC DNA]</scope>
    <source>
        <strain evidence="4">cv. WK10039</strain>
    </source>
</reference>
<dbReference type="KEGG" id="rsz:108862426"/>
<keyword evidence="4" id="KW-1185">Reference proteome</keyword>
<dbReference type="Gene3D" id="6.10.250.1310">
    <property type="match status" value="1"/>
</dbReference>
<feature type="domain" description="MOM1 alpha-helical" evidence="3">
    <location>
        <begin position="812"/>
        <end position="935"/>
    </location>
</feature>
<feature type="region of interest" description="Disordered" evidence="2">
    <location>
        <begin position="320"/>
        <end position="355"/>
    </location>
</feature>
<feature type="compositionally biased region" description="Polar residues" evidence="2">
    <location>
        <begin position="289"/>
        <end position="298"/>
    </location>
</feature>
<sequence length="1944" mass="211546">MKKDEKNGSTGRTVSTRSLAVASSASADKETSGLGLRRSARGGASSTSSTAKSEGRTPSPVSVSKKSGKIEKKHRASPLRRSNRGKSVSSDKPGRDADTSASDVAESKGRAMDDVEDLTVGEVKKYVPKMTGRSYRALYRGHLKGKANASSNDDELVVLGCSRRVPAGNDDARDVNRSPRVNSESKGVLVGGTSLAKSPDFAVKLARVTESMVLDSSPVVGDGSVIGPQSENPETQKVPVSATSLETDIDLPLKRKRDTAGIVMDECANADDRIMSSDGVIPSPRRRTNNSQPKSRGTCQKGKKVSDDFENLRVSSCIAQPVQEPDHLAQESGPASNRDCGENRHDTRQDKSYDPKLSSVYPEYWVPVQLSDVQIEQYCRTLFSKSLSLSSLSRIDLEETLTSVRKTCDHPYVMDAYLKQLLTNNLELRELVDVEVKASGKLHLLDAMLTQIKSKGLKAVVFYQATQSPEGLLLAHILDDFVGQRFGQNSYEHGVCHSTKNAINNFNKESECFILLLETRACSQSIKLLRAETLILFGSSLNPSHDVKLLEKIKIESYSERTKIFRLYSVFTVEEKALILARQKKSLENLSRPLTHALLMWGTSYLFDKLDHLHGSQTPDSGVPLEQSIRGDVIREFSSILSSSVGEGNVGKLCLLLEAKHTQGTYSTESTLFGEKYVELSDEVSPNIFWAKLLDGKNPMWKYHSDTSQRSRKRVRHLQVSEATAKLDDGKNTKKIKKASDYDEGKASGKDHMGDLESPKVTTFQPSCGSASGMNDAFNGKDAIGLYSEGGHISRIPEDMFAGIDLRQTPGESQKSLHAVLKPQIAKLCQVLHLSENLARMVENFLEYIIENHRVCKEPASTLQAFQIALIWIAVSFVKQKFNREESLVRAKSELGFNCSREEVDYIYSYLYCMKSLFVGRTQGFQEKGEECIAEKRGIHYSSVTKDVEKTISDIKKKCCKSLRKLVQTLEEKKMDLMNRNADKKQELQNCKKVEASFIRVTYLGIGTQSLHDALQRLEHTFERKFDDLKRELDECLESLEKIYEATKKKLAEDEACWISRIEKWALAELRNGAPIQSGNNKHFSGLFSSNAPDVHTCSDARGEATYAETNCMASKGSQVPEAETTLRTMSGGSTQQVHEMVASRNDKALDVSTLSHEQRKDIVASTSQPNEHPSITAPQILNPAGCQEEFAALNVQLPEYQIRDKVTSATPDEDVPSRVPESTSLDSSLNREEALVSVENDRTIQAGSNADNSLDQHNEEACSLDKEIPDELVLPLPHPASLVKTRGSAEYDQVDHEICRMPSSPGEKQPDPAENFQGRNIESTTEAQPAGSPMPCGKQSDPAVNIQGKNIETAIEPQPAESSMPSSPARGQSDPAESIQGKNVEATIELQPAESSMPSSPDDKQSDPATIIQGKNIETALEQPAGSLVPSSPARGLSDSAANSQGKNIETAIEPQPAGSPVPSSPDGQQYDPATIIQGKNIETSLEQPAGSLVPSSPARGLSDSAANSQSKSIETAIEPQPAGSPVPSSPDSQQSDPAAIIQGKNIETELEPQPAGSPAPSSPAGQQSDPAVNIQDKNIETAIEPQPAGQQPDPAEKNQCKNIEAAVECQPAGSETLETGGFAASEQGDQVACHLPTSPAGNQPDSGANVESQNISTSAEPLIAGPGVVSDQELMDAQDACSLPSPSVETQADLAANTEGQNTTTASDAVETDNVAPLVHEGVVESSAGVTAHLPSLLNNATATTGQNPVQHVPQIPFPVFSDPFQHELEKLRRQSEITKKICEEKKSISKANFERRIAEIQEAYQRKFHEVEAEHAARKTKLQTRKNLVIMNKFLSSAFLSKCTSRVSSHSSASPRGRIQQLAQRATQVSSPRYHTASAPPVSRPSDLPPLTSAYSTMPQPRQPLISNTYSSSSFQQQEQQQNLGSGLQRSNDVVCLSDDE</sequence>
<dbReference type="GeneID" id="108862426"/>
<dbReference type="GO" id="GO:0031507">
    <property type="term" value="P:heterochromatin formation"/>
    <property type="evidence" value="ECO:0007669"/>
    <property type="project" value="InterPro"/>
</dbReference>
<dbReference type="PANTHER" id="PTHR35116:SF2">
    <property type="entry name" value="ATP-DEPENDENT HELICASE FAMILY PROTEIN-RELATED"/>
    <property type="match status" value="1"/>
</dbReference>
<dbReference type="SUPFAM" id="SSF52540">
    <property type="entry name" value="P-loop containing nucleoside triphosphate hydrolases"/>
    <property type="match status" value="1"/>
</dbReference>
<feature type="region of interest" description="Disordered" evidence="2">
    <location>
        <begin position="1208"/>
        <end position="1232"/>
    </location>
</feature>
<dbReference type="Gene3D" id="3.40.50.300">
    <property type="entry name" value="P-loop containing nucleotide triphosphate hydrolases"/>
    <property type="match status" value="1"/>
</dbReference>
<protein>
    <submittedName>
        <fullName evidence="5 6">Helicase protein MOM1 isoform X1</fullName>
    </submittedName>
</protein>
<keyword evidence="5 6" id="KW-0067">ATP-binding</keyword>
<proteinExistence type="predicted"/>
<dbReference type="GO" id="GO:0004386">
    <property type="term" value="F:helicase activity"/>
    <property type="evidence" value="ECO:0007669"/>
    <property type="project" value="UniProtKB-KW"/>
</dbReference>
<feature type="compositionally biased region" description="Polar residues" evidence="2">
    <location>
        <begin position="1361"/>
        <end position="1371"/>
    </location>
</feature>
<feature type="compositionally biased region" description="Polar residues" evidence="2">
    <location>
        <begin position="8"/>
        <end position="26"/>
    </location>
</feature>
<feature type="region of interest" description="Disordered" evidence="2">
    <location>
        <begin position="730"/>
        <end position="759"/>
    </location>
</feature>
<keyword evidence="1" id="KW-0175">Coiled coil</keyword>
<dbReference type="InterPro" id="IPR039322">
    <property type="entry name" value="MOM1"/>
</dbReference>
<feature type="compositionally biased region" description="Low complexity" evidence="2">
    <location>
        <begin position="1914"/>
        <end position="1932"/>
    </location>
</feature>
<feature type="coiled-coil region" evidence="1">
    <location>
        <begin position="960"/>
        <end position="994"/>
    </location>
</feature>
<evidence type="ECO:0000313" key="5">
    <source>
        <dbReference type="RefSeq" id="XP_018492050.2"/>
    </source>
</evidence>
<dbReference type="PANTHER" id="PTHR35116">
    <property type="entry name" value="HELICASE PROTEIN MOM1"/>
    <property type="match status" value="1"/>
</dbReference>
<feature type="compositionally biased region" description="Polar residues" evidence="2">
    <location>
        <begin position="1864"/>
        <end position="1876"/>
    </location>
</feature>
<feature type="region of interest" description="Disordered" evidence="2">
    <location>
        <begin position="1613"/>
        <end position="1656"/>
    </location>
</feature>
<feature type="compositionally biased region" description="Basic residues" evidence="2">
    <location>
        <begin position="71"/>
        <end position="84"/>
    </location>
</feature>
<evidence type="ECO:0000259" key="3">
    <source>
        <dbReference type="Pfam" id="PF25029"/>
    </source>
</evidence>
<dbReference type="OrthoDB" id="885191at2759"/>
<feature type="region of interest" description="Disordered" evidence="2">
    <location>
        <begin position="1300"/>
        <end position="1601"/>
    </location>
</feature>
<feature type="compositionally biased region" description="Low complexity" evidence="2">
    <location>
        <begin position="1564"/>
        <end position="1573"/>
    </location>
</feature>
<name>A0A6J0P5Y4_RAPSA</name>
<feature type="compositionally biased region" description="Polar residues" evidence="2">
    <location>
        <begin position="1506"/>
        <end position="1515"/>
    </location>
</feature>
<feature type="compositionally biased region" description="Basic and acidic residues" evidence="2">
    <location>
        <begin position="730"/>
        <end position="758"/>
    </location>
</feature>
<keyword evidence="5 6" id="KW-0547">Nucleotide-binding</keyword>
<feature type="compositionally biased region" description="Polar residues" evidence="2">
    <location>
        <begin position="1896"/>
        <end position="1913"/>
    </location>
</feature>
<feature type="region of interest" description="Disordered" evidence="2">
    <location>
        <begin position="1"/>
        <end position="115"/>
    </location>
</feature>
<feature type="region of interest" description="Disordered" evidence="2">
    <location>
        <begin position="223"/>
        <end position="243"/>
    </location>
</feature>
<feature type="compositionally biased region" description="Polar residues" evidence="2">
    <location>
        <begin position="1318"/>
        <end position="1328"/>
    </location>
</feature>
<feature type="region of interest" description="Disordered" evidence="2">
    <location>
        <begin position="1850"/>
        <end position="1944"/>
    </location>
</feature>
<feature type="region of interest" description="Disordered" evidence="2">
    <location>
        <begin position="165"/>
        <end position="186"/>
    </location>
</feature>
<feature type="compositionally biased region" description="Polar residues" evidence="2">
    <location>
        <begin position="1641"/>
        <end position="1656"/>
    </location>
</feature>
<organism evidence="4 5">
    <name type="scientific">Raphanus sativus</name>
    <name type="common">Radish</name>
    <name type="synonym">Raphanus raphanistrum var. sativus</name>
    <dbReference type="NCBI Taxonomy" id="3726"/>
    <lineage>
        <taxon>Eukaryota</taxon>
        <taxon>Viridiplantae</taxon>
        <taxon>Streptophyta</taxon>
        <taxon>Embryophyta</taxon>
        <taxon>Tracheophyta</taxon>
        <taxon>Spermatophyta</taxon>
        <taxon>Magnoliopsida</taxon>
        <taxon>eudicotyledons</taxon>
        <taxon>Gunneridae</taxon>
        <taxon>Pentapetalae</taxon>
        <taxon>rosids</taxon>
        <taxon>malvids</taxon>
        <taxon>Brassicales</taxon>
        <taxon>Brassicaceae</taxon>
        <taxon>Brassiceae</taxon>
        <taxon>Raphanus</taxon>
    </lineage>
</organism>
<feature type="compositionally biased region" description="Low complexity" evidence="2">
    <location>
        <begin position="32"/>
        <end position="51"/>
    </location>
</feature>
<feature type="region of interest" description="Disordered" evidence="2">
    <location>
        <begin position="273"/>
        <end position="305"/>
    </location>
</feature>
<dbReference type="InterPro" id="IPR027417">
    <property type="entry name" value="P-loop_NTPase"/>
</dbReference>
<dbReference type="RefSeq" id="XP_018492051.2">
    <property type="nucleotide sequence ID" value="XM_018636549.2"/>
</dbReference>
<keyword evidence="5 6" id="KW-0378">Hydrolase</keyword>
<reference evidence="5 6" key="2">
    <citation type="submission" date="2025-04" db="UniProtKB">
        <authorList>
            <consortium name="RefSeq"/>
        </authorList>
    </citation>
    <scope>IDENTIFICATION</scope>
    <source>
        <tissue evidence="5 6">Leaf</tissue>
    </source>
</reference>
<dbReference type="Proteomes" id="UP000504610">
    <property type="component" value="Chromosome 5"/>
</dbReference>
<dbReference type="InterPro" id="IPR056882">
    <property type="entry name" value="MOM1_dom"/>
</dbReference>
<evidence type="ECO:0000256" key="2">
    <source>
        <dbReference type="SAM" id="MobiDB-lite"/>
    </source>
</evidence>
<keyword evidence="5 6" id="KW-0347">Helicase</keyword>
<gene>
    <name evidence="5 6" type="primary">LOC108862426</name>
</gene>
<evidence type="ECO:0000313" key="6">
    <source>
        <dbReference type="RefSeq" id="XP_018492051.2"/>
    </source>
</evidence>